<dbReference type="GO" id="GO:0009696">
    <property type="term" value="P:salicylic acid metabolic process"/>
    <property type="evidence" value="ECO:0007669"/>
    <property type="project" value="TreeGrafter"/>
</dbReference>
<feature type="region of interest" description="Disordered" evidence="2">
    <location>
        <begin position="60"/>
        <end position="97"/>
    </location>
</feature>
<dbReference type="SUPFAM" id="SSF53474">
    <property type="entry name" value="alpha/beta-Hydrolases"/>
    <property type="match status" value="1"/>
</dbReference>
<evidence type="ECO:0000256" key="2">
    <source>
        <dbReference type="SAM" id="MobiDB-lite"/>
    </source>
</evidence>
<dbReference type="GO" id="GO:0080030">
    <property type="term" value="F:methyl indole-3-acetate esterase activity"/>
    <property type="evidence" value="ECO:0007669"/>
    <property type="project" value="TreeGrafter"/>
</dbReference>
<feature type="compositionally biased region" description="Polar residues" evidence="2">
    <location>
        <begin position="60"/>
        <end position="71"/>
    </location>
</feature>
<dbReference type="InterPro" id="IPR029058">
    <property type="entry name" value="AB_hydrolase_fold"/>
</dbReference>
<sequence length="371" mass="40925">MGNQLVCFQRKPKRSASTRSAAGHDRWGKGRAPSRKDDMKQELLQQQALAYVLSQQQNGHLSFERSSSQRHTGPAPKQGLPRSASARPRSSQDPVLQPVQLINQDAKLADLETNHFVLVHGGGFGAWCWYKTIALLEEAGFKTTAIDLTGSGIDSTDPNKITSLAQYVKPLTEFFEKLGNDEKVILVGHDFGGACISYAMEDFPLKIAKAVFVSAAMVTNGQRAFDIFSQEVLEQDTLLHRAQKFKYANGSASPPTAIEFDKELLRDVLFNHSPAKDIALASVSMRPVPFAPVLEKLSLTDKNYGSVRRFFIETSDDQAITGAIQENLIKSNPPEQVFRVKGSDHSPFFSKPQALHKLFLEIAQLGPKKGS</sequence>
<dbReference type="GO" id="GO:0080031">
    <property type="term" value="F:methyl salicylate esterase activity"/>
    <property type="evidence" value="ECO:0007669"/>
    <property type="project" value="TreeGrafter"/>
</dbReference>
<protein>
    <recommendedName>
        <fullName evidence="3">AB hydrolase-1 domain-containing protein</fullName>
    </recommendedName>
</protein>
<dbReference type="Gene3D" id="3.40.50.1820">
    <property type="entry name" value="alpha/beta hydrolase"/>
    <property type="match status" value="1"/>
</dbReference>
<evidence type="ECO:0000256" key="1">
    <source>
        <dbReference type="ARBA" id="ARBA00022801"/>
    </source>
</evidence>
<name>A0A0D6QZG3_ARACU</name>
<keyword evidence="1" id="KW-0378">Hydrolase</keyword>
<feature type="domain" description="AB hydrolase-1" evidence="3">
    <location>
        <begin position="116"/>
        <end position="355"/>
    </location>
</feature>
<feature type="region of interest" description="Disordered" evidence="2">
    <location>
        <begin position="1"/>
        <end position="41"/>
    </location>
</feature>
<dbReference type="EMBL" id="GCKF01035489">
    <property type="protein sequence ID" value="JAG96952.1"/>
    <property type="molecule type" value="Transcribed_RNA"/>
</dbReference>
<accession>A0A0D6QZG3</accession>
<dbReference type="GO" id="GO:0080032">
    <property type="term" value="F:methyl jasmonate esterase activity"/>
    <property type="evidence" value="ECO:0007669"/>
    <property type="project" value="TreeGrafter"/>
</dbReference>
<dbReference type="InterPro" id="IPR000073">
    <property type="entry name" value="AB_hydrolase_1"/>
</dbReference>
<dbReference type="PANTHER" id="PTHR10992:SF872">
    <property type="entry name" value="METHYLESTERASE 11, CHLOROPLASTIC-RELATED"/>
    <property type="match status" value="1"/>
</dbReference>
<dbReference type="GO" id="GO:0009694">
    <property type="term" value="P:jasmonic acid metabolic process"/>
    <property type="evidence" value="ECO:0007669"/>
    <property type="project" value="TreeGrafter"/>
</dbReference>
<dbReference type="Pfam" id="PF12697">
    <property type="entry name" value="Abhydrolase_6"/>
    <property type="match status" value="1"/>
</dbReference>
<evidence type="ECO:0000259" key="3">
    <source>
        <dbReference type="Pfam" id="PF12697"/>
    </source>
</evidence>
<feature type="compositionally biased region" description="Low complexity" evidence="2">
    <location>
        <begin position="81"/>
        <end position="91"/>
    </location>
</feature>
<evidence type="ECO:0000313" key="4">
    <source>
        <dbReference type="EMBL" id="JAG96952.1"/>
    </source>
</evidence>
<dbReference type="InterPro" id="IPR045889">
    <property type="entry name" value="MES/HNL"/>
</dbReference>
<proteinExistence type="predicted"/>
<dbReference type="AlphaFoldDB" id="A0A0D6QZG3"/>
<dbReference type="PANTHER" id="PTHR10992">
    <property type="entry name" value="METHYLESTERASE FAMILY MEMBER"/>
    <property type="match status" value="1"/>
</dbReference>
<feature type="compositionally biased region" description="Basic and acidic residues" evidence="2">
    <location>
        <begin position="22"/>
        <end position="41"/>
    </location>
</feature>
<organism evidence="4">
    <name type="scientific">Araucaria cunninghamii</name>
    <name type="common">Hoop pine</name>
    <name type="synonym">Moreton Bay pine</name>
    <dbReference type="NCBI Taxonomy" id="56994"/>
    <lineage>
        <taxon>Eukaryota</taxon>
        <taxon>Viridiplantae</taxon>
        <taxon>Streptophyta</taxon>
        <taxon>Embryophyta</taxon>
        <taxon>Tracheophyta</taxon>
        <taxon>Spermatophyta</taxon>
        <taxon>Pinopsida</taxon>
        <taxon>Pinidae</taxon>
        <taxon>Conifers II</taxon>
        <taxon>Araucariales</taxon>
        <taxon>Araucariaceae</taxon>
        <taxon>Araucaria</taxon>
    </lineage>
</organism>
<dbReference type="FunFam" id="3.40.50.1820:FF:000025">
    <property type="entry name" value="putative methylesterase 11, chloroplastic"/>
    <property type="match status" value="1"/>
</dbReference>
<reference evidence="4" key="1">
    <citation type="submission" date="2015-03" db="EMBL/GenBank/DDBJ databases">
        <title>A transcriptome of Araucaria cunninghamii, an australian fine timber species.</title>
        <authorList>
            <person name="Jing Yi C.J.Y."/>
            <person name="Yin San L.Y.S."/>
            <person name="Abdul Karim S.S."/>
            <person name="Wan Azmi N.N."/>
            <person name="Hercus R.R."/>
            <person name="Croft L.L."/>
        </authorList>
    </citation>
    <scope>NUCLEOTIDE SEQUENCE</scope>
    <source>
        <strain evidence="4">MI0301</strain>
        <tissue evidence="4">Leaf</tissue>
    </source>
</reference>